<reference evidence="3" key="1">
    <citation type="submission" date="2016-08" db="EMBL/GenBank/DDBJ databases">
        <title>Complete Genome Seqeunce of Paenibacillus sp. BIHB 4019 from tea rhizoplane.</title>
        <authorList>
            <person name="Thakur R."/>
            <person name="Swarnkar M.K."/>
            <person name="Gulati A."/>
        </authorList>
    </citation>
    <scope>NUCLEOTIDE SEQUENCE [LARGE SCALE GENOMIC DNA]</scope>
    <source>
        <strain evidence="3">BIHB4019</strain>
    </source>
</reference>
<keyword evidence="1" id="KW-0862">Zinc</keyword>
<dbReference type="Pfam" id="PF04434">
    <property type="entry name" value="SWIM"/>
    <property type="match status" value="1"/>
</dbReference>
<keyword evidence="1" id="KW-0863">Zinc-finger</keyword>
<organism evidence="3">
    <name type="scientific">Paenibacillus sp. BIHB 4019</name>
    <dbReference type="NCBI Taxonomy" id="1870819"/>
    <lineage>
        <taxon>Bacteria</taxon>
        <taxon>Bacillati</taxon>
        <taxon>Bacillota</taxon>
        <taxon>Bacilli</taxon>
        <taxon>Bacillales</taxon>
        <taxon>Paenibacillaceae</taxon>
        <taxon>Paenibacillus</taxon>
    </lineage>
</organism>
<dbReference type="RefSeq" id="WP_099519418.1">
    <property type="nucleotide sequence ID" value="NZ_CP016808.1"/>
</dbReference>
<dbReference type="PROSITE" id="PS50966">
    <property type="entry name" value="ZF_SWIM"/>
    <property type="match status" value="1"/>
</dbReference>
<dbReference type="EMBL" id="CP016808">
    <property type="protein sequence ID" value="ANY68270.1"/>
    <property type="molecule type" value="Genomic_DNA"/>
</dbReference>
<evidence type="ECO:0000259" key="2">
    <source>
        <dbReference type="PROSITE" id="PS50966"/>
    </source>
</evidence>
<accession>A0A1B2DKM4</accession>
<protein>
    <recommendedName>
        <fullName evidence="2">SWIM-type domain-containing protein</fullName>
    </recommendedName>
</protein>
<name>A0A1B2DKM4_9BACL</name>
<dbReference type="GO" id="GO:0008270">
    <property type="term" value="F:zinc ion binding"/>
    <property type="evidence" value="ECO:0007669"/>
    <property type="project" value="UniProtKB-KW"/>
</dbReference>
<dbReference type="InterPro" id="IPR007527">
    <property type="entry name" value="Znf_SWIM"/>
</dbReference>
<proteinExistence type="predicted"/>
<gene>
    <name evidence="3" type="ORF">BBD42_18655</name>
</gene>
<dbReference type="AlphaFoldDB" id="A0A1B2DKM4"/>
<keyword evidence="1" id="KW-0479">Metal-binding</keyword>
<evidence type="ECO:0000256" key="1">
    <source>
        <dbReference type="PROSITE-ProRule" id="PRU00325"/>
    </source>
</evidence>
<evidence type="ECO:0000313" key="3">
    <source>
        <dbReference type="EMBL" id="ANY68270.1"/>
    </source>
</evidence>
<sequence length="536" mass="62761">MNKALTRNDGQLLKLLEGNIREHMQQVIVECGWEYFRKGYVRKVEVHDQHLLTGVVAGSELYAVSIDVMDFAYSRCTCPYGGFCKHMSAVFFAFCDQNQALHGTPESAYRRLTGLQPEPAPRAAVVVEQRGRATSTPGMEASPADWQEWMEQEYGESWRVCRHSLHSLQPVLSALKGTSKDWDKKKQRLHWMNVILFVLDQAELAIKAVDSFSRYYHEMSFVRMAEPWLEHYYTLVLELSPAEMLEDEREWADAVVGYAYNRALRKEQQLFDWPYIYLALCGKMSENRDWQQRELASMLASAGEHTENADEQVNDTFIHTAIAMMYFFDGQDEEALAHFVKTDFRGSQKMVYTCAAQRLEAGDWEPFEAWMTYLYKQIYAIRSGRTVGPFLTLCRRADTDQPDNLKWTSYMTSLLPHSYSELTEHWFAQKKYEEWAELQMLIGAQPDDLPIQDVREVSKVNPRVMMPLYHQAIDNWISSRNRQGYRMAVKQLKKLERIYKAEKEMDRWQVYITGVSRKYQRLRAFQEELWKGKIVT</sequence>
<feature type="domain" description="SWIM-type" evidence="2">
    <location>
        <begin position="62"/>
        <end position="95"/>
    </location>
</feature>